<dbReference type="SUPFAM" id="SSF53474">
    <property type="entry name" value="alpha/beta-Hydrolases"/>
    <property type="match status" value="1"/>
</dbReference>
<dbReference type="GO" id="GO:0047570">
    <property type="term" value="F:3-oxoadipate enol-lactonase activity"/>
    <property type="evidence" value="ECO:0007669"/>
    <property type="project" value="UniProtKB-EC"/>
</dbReference>
<evidence type="ECO:0000256" key="1">
    <source>
        <dbReference type="ARBA" id="ARBA00022801"/>
    </source>
</evidence>
<evidence type="ECO:0000259" key="2">
    <source>
        <dbReference type="Pfam" id="PF00561"/>
    </source>
</evidence>
<gene>
    <name evidence="3" type="ORF">J2S66_002945</name>
</gene>
<feature type="domain" description="AB hydrolase-1" evidence="2">
    <location>
        <begin position="20"/>
        <end position="243"/>
    </location>
</feature>
<keyword evidence="1 3" id="KW-0378">Hydrolase</keyword>
<keyword evidence="4" id="KW-1185">Reference proteome</keyword>
<proteinExistence type="predicted"/>
<dbReference type="InterPro" id="IPR029058">
    <property type="entry name" value="AB_hydrolase_fold"/>
</dbReference>
<dbReference type="Pfam" id="PF00561">
    <property type="entry name" value="Abhydrolase_1"/>
    <property type="match status" value="1"/>
</dbReference>
<protein>
    <submittedName>
        <fullName evidence="3">3-oxoadipate enol-lactonase</fullName>
        <ecNumber evidence="3">3.1.1.24</ecNumber>
    </submittedName>
</protein>
<evidence type="ECO:0000313" key="3">
    <source>
        <dbReference type="EMBL" id="MDR6594561.1"/>
    </source>
</evidence>
<dbReference type="EMBL" id="JAVDSG010000001">
    <property type="protein sequence ID" value="MDR6594561.1"/>
    <property type="molecule type" value="Genomic_DNA"/>
</dbReference>
<accession>A0ABU1PVS9</accession>
<dbReference type="PANTHER" id="PTHR43798:SF31">
    <property type="entry name" value="AB HYDROLASE SUPERFAMILY PROTEIN YCLE"/>
    <property type="match status" value="1"/>
</dbReference>
<organism evidence="3 4">
    <name type="scientific">Saccharothrix longispora</name>
    <dbReference type="NCBI Taxonomy" id="33920"/>
    <lineage>
        <taxon>Bacteria</taxon>
        <taxon>Bacillati</taxon>
        <taxon>Actinomycetota</taxon>
        <taxon>Actinomycetes</taxon>
        <taxon>Pseudonocardiales</taxon>
        <taxon>Pseudonocardiaceae</taxon>
        <taxon>Saccharothrix</taxon>
    </lineage>
</organism>
<name>A0ABU1PVS9_9PSEU</name>
<evidence type="ECO:0000313" key="4">
    <source>
        <dbReference type="Proteomes" id="UP001268819"/>
    </source>
</evidence>
<dbReference type="Proteomes" id="UP001268819">
    <property type="component" value="Unassembled WGS sequence"/>
</dbReference>
<dbReference type="PANTHER" id="PTHR43798">
    <property type="entry name" value="MONOACYLGLYCEROL LIPASE"/>
    <property type="match status" value="1"/>
</dbReference>
<dbReference type="InterPro" id="IPR000073">
    <property type="entry name" value="AB_hydrolase_1"/>
</dbReference>
<dbReference type="InterPro" id="IPR050266">
    <property type="entry name" value="AB_hydrolase_sf"/>
</dbReference>
<dbReference type="PRINTS" id="PR00111">
    <property type="entry name" value="ABHYDROLASE"/>
</dbReference>
<reference evidence="3 4" key="1">
    <citation type="submission" date="2023-07" db="EMBL/GenBank/DDBJ databases">
        <title>Sequencing the genomes of 1000 actinobacteria strains.</title>
        <authorList>
            <person name="Klenk H.-P."/>
        </authorList>
    </citation>
    <scope>NUCLEOTIDE SEQUENCE [LARGE SCALE GENOMIC DNA]</scope>
    <source>
        <strain evidence="3 4">DSM 43749</strain>
    </source>
</reference>
<sequence>MERIDVTGGAIGYRRGGSGPPLVLLSTLAGGWLRQVPVLSRHFDVLTYDMRGFGDSPSDTGHPTNAQHADDLAVLLDRLGVDRAAVVGMSHGGLVAQHFAAKHADRLTGLGLVATFAAPHGPTLLLLRMLNGFLERGDLAGFWEVLKSMLFSAAGAPELARREAALRRAMFDQYDVAALGSIYAQALEHDSRAWLGEVGCPTLVVGGAEDILFPPVLTEELGRLVPGARVELLPAAHIPPVEAPRLFNDLVVDVFGAAR</sequence>
<comment type="caution">
    <text evidence="3">The sequence shown here is derived from an EMBL/GenBank/DDBJ whole genome shotgun (WGS) entry which is preliminary data.</text>
</comment>
<dbReference type="EC" id="3.1.1.24" evidence="3"/>
<dbReference type="Gene3D" id="3.40.50.1820">
    <property type="entry name" value="alpha/beta hydrolase"/>
    <property type="match status" value="1"/>
</dbReference>